<organism evidence="1 2">
    <name type="scientific">Nocardioides agri</name>
    <dbReference type="NCBI Taxonomy" id="2682843"/>
    <lineage>
        <taxon>Bacteria</taxon>
        <taxon>Bacillati</taxon>
        <taxon>Actinomycetota</taxon>
        <taxon>Actinomycetes</taxon>
        <taxon>Propionibacteriales</taxon>
        <taxon>Nocardioidaceae</taxon>
        <taxon>Nocardioides</taxon>
    </lineage>
</organism>
<accession>A0A6L6XRN3</accession>
<evidence type="ECO:0000313" key="2">
    <source>
        <dbReference type="Proteomes" id="UP000473525"/>
    </source>
</evidence>
<dbReference type="Proteomes" id="UP000473525">
    <property type="component" value="Unassembled WGS sequence"/>
</dbReference>
<sequence>MRRGLVAATAAVGVLALAGACLVGVRWWQSRDRTTFAEATSYAPADAARLTWTDWAAVRDAVGTDDLDTLLDDAFERDLSSGSALVQSAPVLERAFGFSPASIAWELLSQSSDGAVVIVRLGGGSDLDGVADHLADAGFTEPEEDDGVWQGGPDLLAGIGSDLTPELGYVALVPDHDLVLTSDQPDYLQQVVDDLGDDSLPAPMRDVVAASGSPQSAVVYDGDYTCSELAMSHADAEEQATAERLISEAGGVDPLTAYAMSVQPDREVRVAMAFSSAEQARANADSRAVLAAGPAPGQGGDFSDRFTVESATAEGDVATLDLAPAEGAYVLSDLSSGPVLFATC</sequence>
<dbReference type="PROSITE" id="PS51257">
    <property type="entry name" value="PROKAR_LIPOPROTEIN"/>
    <property type="match status" value="1"/>
</dbReference>
<dbReference type="RefSeq" id="WP_157342110.1">
    <property type="nucleotide sequence ID" value="NZ_WSEK01000004.1"/>
</dbReference>
<evidence type="ECO:0008006" key="3">
    <source>
        <dbReference type="Google" id="ProtNLM"/>
    </source>
</evidence>
<name>A0A6L6XRN3_9ACTN</name>
<reference evidence="1 2" key="1">
    <citation type="submission" date="2019-12" db="EMBL/GenBank/DDBJ databases">
        <authorList>
            <person name="Huq M.A."/>
        </authorList>
    </citation>
    <scope>NUCLEOTIDE SEQUENCE [LARGE SCALE GENOMIC DNA]</scope>
    <source>
        <strain evidence="1 2">MAH-18</strain>
    </source>
</reference>
<dbReference type="EMBL" id="WSEK01000004">
    <property type="protein sequence ID" value="MVQ49452.1"/>
    <property type="molecule type" value="Genomic_DNA"/>
</dbReference>
<comment type="caution">
    <text evidence="1">The sequence shown here is derived from an EMBL/GenBank/DDBJ whole genome shotgun (WGS) entry which is preliminary data.</text>
</comment>
<dbReference type="AlphaFoldDB" id="A0A6L6XRN3"/>
<protein>
    <recommendedName>
        <fullName evidence="3">DUF3352 domain-containing protein</fullName>
    </recommendedName>
</protein>
<gene>
    <name evidence="1" type="ORF">GON03_09680</name>
</gene>
<keyword evidence="2" id="KW-1185">Reference proteome</keyword>
<evidence type="ECO:0000313" key="1">
    <source>
        <dbReference type="EMBL" id="MVQ49452.1"/>
    </source>
</evidence>
<proteinExistence type="predicted"/>